<evidence type="ECO:0000256" key="1">
    <source>
        <dbReference type="SAM" id="Coils"/>
    </source>
</evidence>
<protein>
    <recommendedName>
        <fullName evidence="5">Secretory protein</fullName>
    </recommendedName>
</protein>
<name>A0ABV9HWE1_9FLAO</name>
<organism evidence="3 4">
    <name type="scientific">Dokdonia ponticola</name>
    <dbReference type="NCBI Taxonomy" id="2041041"/>
    <lineage>
        <taxon>Bacteria</taxon>
        <taxon>Pseudomonadati</taxon>
        <taxon>Bacteroidota</taxon>
        <taxon>Flavobacteriia</taxon>
        <taxon>Flavobacteriales</taxon>
        <taxon>Flavobacteriaceae</taxon>
        <taxon>Dokdonia</taxon>
    </lineage>
</organism>
<feature type="signal peptide" evidence="2">
    <location>
        <begin position="1"/>
        <end position="22"/>
    </location>
</feature>
<evidence type="ECO:0000256" key="2">
    <source>
        <dbReference type="SAM" id="SignalP"/>
    </source>
</evidence>
<comment type="caution">
    <text evidence="3">The sequence shown here is derived from an EMBL/GenBank/DDBJ whole genome shotgun (WGS) entry which is preliminary data.</text>
</comment>
<dbReference type="RefSeq" id="WP_379978755.1">
    <property type="nucleotide sequence ID" value="NZ_JBHSFV010000006.1"/>
</dbReference>
<evidence type="ECO:0000313" key="3">
    <source>
        <dbReference type="EMBL" id="MFC4634469.1"/>
    </source>
</evidence>
<sequence>MKLTKLLLLYFLIFSLSCTSQTQETWIEIVQPTIEQEATSIWRTINDINFLEKQGYNINLPKDSLIDSLVKKSKNGTFGNEDFPTIYTLVETKVFEHKNYEQAIQKVENEIDLLNNLINEINDTKTGWDWDFKMFDKYKVVFTLYGTGGSYDPDEGIITLLTNKEGGFMNYKDPAYTIIHEITHMGMEYSIVGKYNLSHGLKERIVDTFVYLMFKEKLPEYNIQTMGDANIDEYLNKKKDIESLNSILSKFVKK</sequence>
<keyword evidence="1" id="KW-0175">Coiled coil</keyword>
<keyword evidence="2" id="KW-0732">Signal</keyword>
<feature type="coiled-coil region" evidence="1">
    <location>
        <begin position="90"/>
        <end position="124"/>
    </location>
</feature>
<gene>
    <name evidence="3" type="ORF">ACFO3O_11160</name>
</gene>
<feature type="chain" id="PRO_5046674138" description="Secretory protein" evidence="2">
    <location>
        <begin position="23"/>
        <end position="254"/>
    </location>
</feature>
<dbReference type="PROSITE" id="PS51257">
    <property type="entry name" value="PROKAR_LIPOPROTEIN"/>
    <property type="match status" value="1"/>
</dbReference>
<dbReference type="EMBL" id="JBHSFV010000006">
    <property type="protein sequence ID" value="MFC4634469.1"/>
    <property type="molecule type" value="Genomic_DNA"/>
</dbReference>
<proteinExistence type="predicted"/>
<dbReference type="Proteomes" id="UP001596043">
    <property type="component" value="Unassembled WGS sequence"/>
</dbReference>
<accession>A0ABV9HWE1</accession>
<keyword evidence="4" id="KW-1185">Reference proteome</keyword>
<evidence type="ECO:0000313" key="4">
    <source>
        <dbReference type="Proteomes" id="UP001596043"/>
    </source>
</evidence>
<reference evidence="4" key="1">
    <citation type="journal article" date="2019" name="Int. J. Syst. Evol. Microbiol.">
        <title>The Global Catalogue of Microorganisms (GCM) 10K type strain sequencing project: providing services to taxonomists for standard genome sequencing and annotation.</title>
        <authorList>
            <consortium name="The Broad Institute Genomics Platform"/>
            <consortium name="The Broad Institute Genome Sequencing Center for Infectious Disease"/>
            <person name="Wu L."/>
            <person name="Ma J."/>
        </authorList>
    </citation>
    <scope>NUCLEOTIDE SEQUENCE [LARGE SCALE GENOMIC DNA]</scope>
    <source>
        <strain evidence="4">YJ-61-S</strain>
    </source>
</reference>
<evidence type="ECO:0008006" key="5">
    <source>
        <dbReference type="Google" id="ProtNLM"/>
    </source>
</evidence>